<dbReference type="GO" id="GO:0005737">
    <property type="term" value="C:cytoplasm"/>
    <property type="evidence" value="ECO:0007669"/>
    <property type="project" value="TreeGrafter"/>
</dbReference>
<dbReference type="PANTHER" id="PTHR45953:SF1">
    <property type="entry name" value="IDURONATE 2-SULFATASE"/>
    <property type="match status" value="1"/>
</dbReference>
<dbReference type="SUPFAM" id="SSF53649">
    <property type="entry name" value="Alkaline phosphatase-like"/>
    <property type="match status" value="1"/>
</dbReference>
<dbReference type="Gene3D" id="3.40.720.10">
    <property type="entry name" value="Alkaline Phosphatase, subunit A"/>
    <property type="match status" value="1"/>
</dbReference>
<dbReference type="PANTHER" id="PTHR45953">
    <property type="entry name" value="IDURONATE 2-SULFATASE"/>
    <property type="match status" value="1"/>
</dbReference>
<keyword evidence="6" id="KW-0808">Transferase</keyword>
<evidence type="ECO:0000256" key="2">
    <source>
        <dbReference type="ARBA" id="ARBA00022723"/>
    </source>
</evidence>
<dbReference type="InterPro" id="IPR017850">
    <property type="entry name" value="Alkaline_phosphatase_core_sf"/>
</dbReference>
<reference evidence="6 7" key="1">
    <citation type="submission" date="2020-10" db="EMBL/GenBank/DDBJ databases">
        <title>Haloactinobacterium sp. RN3S43, a bacterium isolated from saline soil.</title>
        <authorList>
            <person name="Sun J.-Q."/>
        </authorList>
    </citation>
    <scope>NUCLEOTIDE SEQUENCE [LARGE SCALE GENOMIC DNA]</scope>
    <source>
        <strain evidence="6 7">RN3S43</strain>
    </source>
</reference>
<dbReference type="CDD" id="cd16037">
    <property type="entry name" value="sulfatase_like"/>
    <property type="match status" value="1"/>
</dbReference>
<gene>
    <name evidence="6" type="ORF">IM660_18135</name>
</gene>
<feature type="region of interest" description="Disordered" evidence="4">
    <location>
        <begin position="119"/>
        <end position="144"/>
    </location>
</feature>
<dbReference type="PROSITE" id="PS00523">
    <property type="entry name" value="SULFATASE_1"/>
    <property type="match status" value="1"/>
</dbReference>
<dbReference type="AlphaFoldDB" id="A0A7M1SU64"/>
<dbReference type="GO" id="GO:0046872">
    <property type="term" value="F:metal ion binding"/>
    <property type="evidence" value="ECO:0007669"/>
    <property type="project" value="UniProtKB-KW"/>
</dbReference>
<dbReference type="RefSeq" id="WP_193497162.1">
    <property type="nucleotide sequence ID" value="NZ_CP063169.1"/>
</dbReference>
<evidence type="ECO:0000256" key="3">
    <source>
        <dbReference type="ARBA" id="ARBA00022801"/>
    </source>
</evidence>
<dbReference type="KEGG" id="halt:IM660_18135"/>
<evidence type="ECO:0000259" key="5">
    <source>
        <dbReference type="Pfam" id="PF00884"/>
    </source>
</evidence>
<keyword evidence="7" id="KW-1185">Reference proteome</keyword>
<dbReference type="InterPro" id="IPR000917">
    <property type="entry name" value="Sulfatase_N"/>
</dbReference>
<evidence type="ECO:0000256" key="1">
    <source>
        <dbReference type="ARBA" id="ARBA00008779"/>
    </source>
</evidence>
<dbReference type="GO" id="GO:0016740">
    <property type="term" value="F:transferase activity"/>
    <property type="evidence" value="ECO:0007669"/>
    <property type="project" value="UniProtKB-KW"/>
</dbReference>
<dbReference type="Pfam" id="PF00884">
    <property type="entry name" value="Sulfatase"/>
    <property type="match status" value="1"/>
</dbReference>
<feature type="domain" description="Sulfatase N-terminal" evidence="5">
    <location>
        <begin position="6"/>
        <end position="345"/>
    </location>
</feature>
<evidence type="ECO:0000313" key="7">
    <source>
        <dbReference type="Proteomes" id="UP000593758"/>
    </source>
</evidence>
<evidence type="ECO:0000256" key="4">
    <source>
        <dbReference type="SAM" id="MobiDB-lite"/>
    </source>
</evidence>
<protein>
    <submittedName>
        <fullName evidence="6">Sulfatase-like hydrolase/transferase</fullName>
    </submittedName>
</protein>
<dbReference type="Proteomes" id="UP000593758">
    <property type="component" value="Chromosome"/>
</dbReference>
<comment type="similarity">
    <text evidence="1">Belongs to the sulfatase family.</text>
</comment>
<proteinExistence type="inferred from homology"/>
<keyword evidence="2" id="KW-0479">Metal-binding</keyword>
<name>A0A7M1SU64_9MICO</name>
<dbReference type="InterPro" id="IPR024607">
    <property type="entry name" value="Sulfatase_CS"/>
</dbReference>
<dbReference type="GO" id="GO:0008484">
    <property type="term" value="F:sulfuric ester hydrolase activity"/>
    <property type="evidence" value="ECO:0007669"/>
    <property type="project" value="TreeGrafter"/>
</dbReference>
<sequence length="489" mass="54300">MSSKRPNLLYILSDQHAASVMGCSGDPVARTPHLDRLADRGVRLTNLYCPSPICTPSRMALLTGREPHENQVWTNENILSGAHATWPHALGAAGYRPELIGRLHSRGRDQLLGYAARAVGDHSPNHPGGPEPVRGSLHGTNDPLRVSLSKTGAGSNPYEFHDEDVTEHAVTRLDEIGRARADGDSTPFALSIGLMLPHQPYVANREDYDLFDGAVPPPRNPSTSTHPYHTAWRAETGIDDVTDNESNRARTAYYALVYRMDAMIGRILDALDRNDLASNTLVIYLSDHGDHLGEHGLWWKQTFFEESVRIPGIVSWPGHLPAGTTCERVASGTDLTATLVDAAGAPALPNSSARSMLPILTEGTASSGEWEDRAFSEYVTASGRTHRMLRRDRWKLCYYTDQPEQLFDLEADPHEQVDLGQHPDYAAVVDELRTDLLRDWDPEIVQGACTEKARDLEVLRAWAERVEPPEQHRWLMEESMSRLDQPQPA</sequence>
<keyword evidence="3 6" id="KW-0378">Hydrolase</keyword>
<evidence type="ECO:0000313" key="6">
    <source>
        <dbReference type="EMBL" id="QOR70484.1"/>
    </source>
</evidence>
<dbReference type="EMBL" id="CP063169">
    <property type="protein sequence ID" value="QOR70484.1"/>
    <property type="molecule type" value="Genomic_DNA"/>
</dbReference>
<accession>A0A7M1SU64</accession>
<organism evidence="6 7">
    <name type="scientific">Ruania alkalisoli</name>
    <dbReference type="NCBI Taxonomy" id="2779775"/>
    <lineage>
        <taxon>Bacteria</taxon>
        <taxon>Bacillati</taxon>
        <taxon>Actinomycetota</taxon>
        <taxon>Actinomycetes</taxon>
        <taxon>Micrococcales</taxon>
        <taxon>Ruaniaceae</taxon>
        <taxon>Ruania</taxon>
    </lineage>
</organism>